<proteinExistence type="predicted"/>
<gene>
    <name evidence="1" type="ORF">EDD54_2269</name>
</gene>
<dbReference type="Proteomes" id="UP000294547">
    <property type="component" value="Unassembled WGS sequence"/>
</dbReference>
<dbReference type="AlphaFoldDB" id="A0A4R6RIC8"/>
<evidence type="ECO:0000313" key="1">
    <source>
        <dbReference type="EMBL" id="TDP85416.1"/>
    </source>
</evidence>
<name>A0A4R6RIC8_9HYPH</name>
<sequence>MTETLTDTLIASMTEDPRGPVALVLRRRLLPVEGESGVIFPPTYADIGYSIDELADGTKVATIDSVGAQANRMEPLFKKARPGRPENPLSALVPHVEIVVGNDKVVDLLDVGHRLGDALVRCTELADEARAAFAALLRDGDATAIAKLAPTSLLFGAWDSRETQAKLPRIVQAVIRAWDVDILHRAAQYNPPIDYVAEGALAETSDKAQNDTRSAQGFRHAPAVWRDDARKEQVLGGVHVRGEIRRDVTINLVALRQIGGDRGPDLRAYVLGLALVAAADPGESFLRQGCLLTPDPAVPPVWDLVGRDGTRRPIRLNPDEAFRIAAAAAAAYGVVPGTRTVTFDKARAQGALDAKKDAKAAKKAKAAG</sequence>
<dbReference type="InterPro" id="IPR013403">
    <property type="entry name" value="CRISPR-assoc_prot_Csb1/Cas7u"/>
</dbReference>
<comment type="caution">
    <text evidence="1">The sequence shown here is derived from an EMBL/GenBank/DDBJ whole genome shotgun (WGS) entry which is preliminary data.</text>
</comment>
<dbReference type="EMBL" id="SNXY01000007">
    <property type="protein sequence ID" value="TDP85416.1"/>
    <property type="molecule type" value="Genomic_DNA"/>
</dbReference>
<protein>
    <submittedName>
        <fullName evidence="1">CRISPR-associated Csx4 family protein</fullName>
    </submittedName>
</protein>
<accession>A0A4R6RIC8</accession>
<dbReference type="NCBIfam" id="TIGR02570">
    <property type="entry name" value="cas7_GSU0053"/>
    <property type="match status" value="1"/>
</dbReference>
<organism evidence="1 2">
    <name type="scientific">Oharaeibacter diazotrophicus</name>
    <dbReference type="NCBI Taxonomy" id="1920512"/>
    <lineage>
        <taxon>Bacteria</taxon>
        <taxon>Pseudomonadati</taxon>
        <taxon>Pseudomonadota</taxon>
        <taxon>Alphaproteobacteria</taxon>
        <taxon>Hyphomicrobiales</taxon>
        <taxon>Pleomorphomonadaceae</taxon>
        <taxon>Oharaeibacter</taxon>
    </lineage>
</organism>
<evidence type="ECO:0000313" key="2">
    <source>
        <dbReference type="Proteomes" id="UP000294547"/>
    </source>
</evidence>
<reference evidence="1 2" key="1">
    <citation type="submission" date="2019-03" db="EMBL/GenBank/DDBJ databases">
        <title>Genomic Encyclopedia of Type Strains, Phase IV (KMG-IV): sequencing the most valuable type-strain genomes for metagenomic binning, comparative biology and taxonomic classification.</title>
        <authorList>
            <person name="Goeker M."/>
        </authorList>
    </citation>
    <scope>NUCLEOTIDE SEQUENCE [LARGE SCALE GENOMIC DNA]</scope>
    <source>
        <strain evidence="1 2">DSM 102969</strain>
    </source>
</reference>
<dbReference type="Pfam" id="PF09617">
    <property type="entry name" value="Cas_GSU0053"/>
    <property type="match status" value="1"/>
</dbReference>
<keyword evidence="2" id="KW-1185">Reference proteome</keyword>
<dbReference type="RefSeq" id="WP_126541265.1">
    <property type="nucleotide sequence ID" value="NZ_BSPM01000004.1"/>
</dbReference>
<dbReference type="OrthoDB" id="190628at2"/>